<name>A0A511MIX4_9NOCA</name>
<dbReference type="AlphaFoldDB" id="A0A511MIX4"/>
<reference evidence="2 3" key="1">
    <citation type="submission" date="2019-07" db="EMBL/GenBank/DDBJ databases">
        <title>Whole genome shotgun sequence of Nocardia ninae NBRC 108245.</title>
        <authorList>
            <person name="Hosoyama A."/>
            <person name="Uohara A."/>
            <person name="Ohji S."/>
            <person name="Ichikawa N."/>
        </authorList>
    </citation>
    <scope>NUCLEOTIDE SEQUENCE [LARGE SCALE GENOMIC DNA]</scope>
    <source>
        <strain evidence="2 3">NBRC 108245</strain>
    </source>
</reference>
<evidence type="ECO:0000313" key="2">
    <source>
        <dbReference type="EMBL" id="GEM40068.1"/>
    </source>
</evidence>
<dbReference type="EMBL" id="BJXA01000032">
    <property type="protein sequence ID" value="GEM40068.1"/>
    <property type="molecule type" value="Genomic_DNA"/>
</dbReference>
<dbReference type="Proteomes" id="UP000321424">
    <property type="component" value="Unassembled WGS sequence"/>
</dbReference>
<keyword evidence="3" id="KW-1185">Reference proteome</keyword>
<organism evidence="2 3">
    <name type="scientific">Nocardia ninae NBRC 108245</name>
    <dbReference type="NCBI Taxonomy" id="1210091"/>
    <lineage>
        <taxon>Bacteria</taxon>
        <taxon>Bacillati</taxon>
        <taxon>Actinomycetota</taxon>
        <taxon>Actinomycetes</taxon>
        <taxon>Mycobacteriales</taxon>
        <taxon>Nocardiaceae</taxon>
        <taxon>Nocardia</taxon>
    </lineage>
</organism>
<protein>
    <submittedName>
        <fullName evidence="2">Uncharacterized protein</fullName>
    </submittedName>
</protein>
<sequence length="121" mass="12698">MILLDPLSPKIGPVALGDPKGGLAPKFVALAGHGAPVLSILHTVQVSRFQAPLLRTNPSVCRRCAGASTRRTPGAKIRHAMSKNPAIPDPQHESAGPSSEAKLCKNPALPYEIPVDLLSEI</sequence>
<proteinExistence type="predicted"/>
<feature type="region of interest" description="Disordered" evidence="1">
    <location>
        <begin position="65"/>
        <end position="103"/>
    </location>
</feature>
<comment type="caution">
    <text evidence="2">The sequence shown here is derived from an EMBL/GenBank/DDBJ whole genome shotgun (WGS) entry which is preliminary data.</text>
</comment>
<gene>
    <name evidence="2" type="ORF">NN4_45870</name>
</gene>
<evidence type="ECO:0000313" key="3">
    <source>
        <dbReference type="Proteomes" id="UP000321424"/>
    </source>
</evidence>
<evidence type="ECO:0000256" key="1">
    <source>
        <dbReference type="SAM" id="MobiDB-lite"/>
    </source>
</evidence>
<accession>A0A511MIX4</accession>